<accession>A0A0J6D4Y1</accession>
<organism evidence="2 3">
    <name type="scientific">Guptibacillus hwajinpoensis</name>
    <dbReference type="NCBI Taxonomy" id="208199"/>
    <lineage>
        <taxon>Bacteria</taxon>
        <taxon>Bacillati</taxon>
        <taxon>Bacillota</taxon>
        <taxon>Bacilli</taxon>
        <taxon>Bacillales</taxon>
        <taxon>Guptibacillaceae</taxon>
        <taxon>Guptibacillus</taxon>
    </lineage>
</organism>
<dbReference type="STRING" id="157733.AB986_09295"/>
<dbReference type="InterPro" id="IPR029058">
    <property type="entry name" value="AB_hydrolase_fold"/>
</dbReference>
<evidence type="ECO:0000313" key="3">
    <source>
        <dbReference type="Proteomes" id="UP000035996"/>
    </source>
</evidence>
<sequence>MLDYHYYKSNGNSKEPIILLHGLGGNYGIFNKQIAAYKKDFHVLAINLPGHGKSPDTSSYQTPFSFNLVVNEILKTMNKLNIEKAHIVGISLGSVVLHHMLQRAPERVKSAVLGGCITRFTPFSLFLLHTGSVMKGFVPHMWLYKLFAHIMMPKSNHTSSRRIFIREAAKMKRSNFLAWYKLAHEVRTTYKNVQKNSIDVAKLYITGQEDHLFVNPLLKDTATDEKAQHLIIENCGHVCNVEKPRNFNAASIAFIRKNCSSTIPIPAAK</sequence>
<dbReference type="PANTHER" id="PTHR43798">
    <property type="entry name" value="MONOACYLGLYCEROL LIPASE"/>
    <property type="match status" value="1"/>
</dbReference>
<evidence type="ECO:0000259" key="1">
    <source>
        <dbReference type="Pfam" id="PF00561"/>
    </source>
</evidence>
<dbReference type="Pfam" id="PF00561">
    <property type="entry name" value="Abhydrolase_1"/>
    <property type="match status" value="1"/>
</dbReference>
<reference evidence="2" key="1">
    <citation type="submission" date="2015-06" db="EMBL/GenBank/DDBJ databases">
        <authorList>
            <person name="Liu B."/>
            <person name="Wang J."/>
            <person name="Zhu Y."/>
            <person name="Liu G."/>
            <person name="Chen Q."/>
            <person name="Zheng C."/>
            <person name="Che J."/>
            <person name="Ge C."/>
            <person name="Shi H."/>
            <person name="Pan Z."/>
            <person name="Liu X."/>
        </authorList>
    </citation>
    <scope>NUCLEOTIDE SEQUENCE [LARGE SCALE GENOMIC DNA]</scope>
    <source>
        <strain evidence="2">DSM 16346</strain>
    </source>
</reference>
<feature type="domain" description="AB hydrolase-1" evidence="1">
    <location>
        <begin position="16"/>
        <end position="124"/>
    </location>
</feature>
<dbReference type="OrthoDB" id="9776853at2"/>
<dbReference type="Proteomes" id="UP000035996">
    <property type="component" value="Unassembled WGS sequence"/>
</dbReference>
<dbReference type="InterPro" id="IPR000073">
    <property type="entry name" value="AB_hydrolase_1"/>
</dbReference>
<dbReference type="Gene3D" id="3.40.50.1820">
    <property type="entry name" value="alpha/beta hydrolase"/>
    <property type="match status" value="1"/>
</dbReference>
<dbReference type="GO" id="GO:0016020">
    <property type="term" value="C:membrane"/>
    <property type="evidence" value="ECO:0007669"/>
    <property type="project" value="TreeGrafter"/>
</dbReference>
<proteinExistence type="predicted"/>
<dbReference type="PATRIC" id="fig|157733.3.peg.4152"/>
<comment type="caution">
    <text evidence="2">The sequence shown here is derived from an EMBL/GenBank/DDBJ whole genome shotgun (WGS) entry which is preliminary data.</text>
</comment>
<dbReference type="EMBL" id="LELK01000001">
    <property type="protein sequence ID" value="KMM39379.1"/>
    <property type="molecule type" value="Genomic_DNA"/>
</dbReference>
<dbReference type="RefSeq" id="WP_048310549.1">
    <property type="nucleotide sequence ID" value="NZ_CP119526.1"/>
</dbReference>
<keyword evidence="2" id="KW-0378">Hydrolase</keyword>
<dbReference type="SUPFAM" id="SSF53474">
    <property type="entry name" value="alpha/beta-Hydrolases"/>
    <property type="match status" value="1"/>
</dbReference>
<keyword evidence="3" id="KW-1185">Reference proteome</keyword>
<dbReference type="GO" id="GO:0016787">
    <property type="term" value="F:hydrolase activity"/>
    <property type="evidence" value="ECO:0007669"/>
    <property type="project" value="UniProtKB-KW"/>
</dbReference>
<gene>
    <name evidence="2" type="ORF">AB986_09295</name>
</gene>
<name>A0A0J6D4Y1_9BACL</name>
<dbReference type="InterPro" id="IPR050266">
    <property type="entry name" value="AB_hydrolase_sf"/>
</dbReference>
<dbReference type="AlphaFoldDB" id="A0A0J6D4Y1"/>
<evidence type="ECO:0000313" key="2">
    <source>
        <dbReference type="EMBL" id="KMM39379.1"/>
    </source>
</evidence>
<dbReference type="PANTHER" id="PTHR43798:SF33">
    <property type="entry name" value="HYDROLASE, PUTATIVE (AFU_ORTHOLOGUE AFUA_2G14860)-RELATED"/>
    <property type="match status" value="1"/>
</dbReference>
<protein>
    <submittedName>
        <fullName evidence="2">Beta-ketoadipate enol-lactone hydrolase</fullName>
    </submittedName>
</protein>